<evidence type="ECO:0000256" key="3">
    <source>
        <dbReference type="ARBA" id="ARBA00022679"/>
    </source>
</evidence>
<comment type="subcellular location">
    <subcellularLocation>
        <location evidence="7">Cell membrane</location>
        <topology evidence="7">Multi-pass membrane protein</topology>
    </subcellularLocation>
</comment>
<evidence type="ECO:0000313" key="9">
    <source>
        <dbReference type="EMBL" id="QOR44706.1"/>
    </source>
</evidence>
<keyword evidence="9" id="KW-0328">Glycosyltransferase</keyword>
<evidence type="ECO:0000256" key="8">
    <source>
        <dbReference type="SAM" id="MobiDB-lite"/>
    </source>
</evidence>
<evidence type="ECO:0000256" key="5">
    <source>
        <dbReference type="ARBA" id="ARBA00022989"/>
    </source>
</evidence>
<evidence type="ECO:0000256" key="4">
    <source>
        <dbReference type="ARBA" id="ARBA00022692"/>
    </source>
</evidence>
<feature type="binding site" evidence="7">
    <location>
        <position position="140"/>
    </location>
    <ligand>
        <name>a 1,2-diacyl-sn-glycero-3-phospho-(1'-sn-glycerol)</name>
        <dbReference type="ChEBI" id="CHEBI:64716"/>
    </ligand>
</feature>
<evidence type="ECO:0000256" key="2">
    <source>
        <dbReference type="ARBA" id="ARBA00022475"/>
    </source>
</evidence>
<feature type="transmembrane region" description="Helical" evidence="7">
    <location>
        <begin position="181"/>
        <end position="198"/>
    </location>
</feature>
<keyword evidence="4 7" id="KW-0812">Transmembrane</keyword>
<dbReference type="InterPro" id="IPR001640">
    <property type="entry name" value="Lgt"/>
</dbReference>
<dbReference type="EMBL" id="CP063213">
    <property type="protein sequence ID" value="QOR44706.1"/>
    <property type="molecule type" value="Genomic_DNA"/>
</dbReference>
<dbReference type="AlphaFoldDB" id="A0A7M1QS37"/>
<name>A0A7M1QS37_9ACTO</name>
<comment type="similarity">
    <text evidence="1 7">Belongs to the Lgt family.</text>
</comment>
<comment type="pathway">
    <text evidence="7">Protein modification; lipoprotein biosynthesis (diacylglyceryl transfer).</text>
</comment>
<dbReference type="GO" id="GO:0008961">
    <property type="term" value="F:phosphatidylglycerol-prolipoprotein diacylglyceryl transferase activity"/>
    <property type="evidence" value="ECO:0007669"/>
    <property type="project" value="UniProtKB-UniRule"/>
</dbReference>
<keyword evidence="2 7" id="KW-1003">Cell membrane</keyword>
<feature type="transmembrane region" description="Helical" evidence="7">
    <location>
        <begin position="51"/>
        <end position="73"/>
    </location>
</feature>
<dbReference type="PROSITE" id="PS01311">
    <property type="entry name" value="LGT"/>
    <property type="match status" value="1"/>
</dbReference>
<dbReference type="PANTHER" id="PTHR30589">
    <property type="entry name" value="PROLIPOPROTEIN DIACYLGLYCERYL TRANSFERASE"/>
    <property type="match status" value="1"/>
</dbReference>
<protein>
    <recommendedName>
        <fullName evidence="7">Phosphatidylglycerol--prolipoprotein diacylglyceryl transferase</fullName>
        <ecNumber evidence="7">2.5.1.145</ecNumber>
    </recommendedName>
</protein>
<organism evidence="9 10">
    <name type="scientific">Trueperella pecoris</name>
    <dbReference type="NCBI Taxonomy" id="2733571"/>
    <lineage>
        <taxon>Bacteria</taxon>
        <taxon>Bacillati</taxon>
        <taxon>Actinomycetota</taxon>
        <taxon>Actinomycetes</taxon>
        <taxon>Actinomycetales</taxon>
        <taxon>Actinomycetaceae</taxon>
        <taxon>Trueperella</taxon>
    </lineage>
</organism>
<feature type="transmembrane region" description="Helical" evidence="7">
    <location>
        <begin position="20"/>
        <end position="39"/>
    </location>
</feature>
<gene>
    <name evidence="7" type="primary">lgt</name>
    <name evidence="9" type="ORF">INS88_05170</name>
</gene>
<reference evidence="9 10" key="1">
    <citation type="submission" date="2020-10" db="EMBL/GenBank/DDBJ databases">
        <title>Trueperella pecoris sp. nov. isolated from bovine and porcine specimens.</title>
        <authorList>
            <person name="Schoenecker L."/>
            <person name="Schnydrig P."/>
            <person name="Brodard I."/>
            <person name="Thomann A."/>
            <person name="Hemphill A."/>
            <person name="Rodriguez-Campos S."/>
            <person name="Perreten V."/>
            <person name="Jores J."/>
            <person name="Kittl S."/>
        </authorList>
    </citation>
    <scope>NUCLEOTIDE SEQUENCE [LARGE SCALE GENOMIC DNA]</scope>
    <source>
        <strain evidence="9 10">15A0121</strain>
    </source>
</reference>
<dbReference type="EC" id="2.5.1.145" evidence="7"/>
<keyword evidence="3 7" id="KW-0808">Transferase</keyword>
<evidence type="ECO:0000313" key="10">
    <source>
        <dbReference type="Proteomes" id="UP000595053"/>
    </source>
</evidence>
<sequence length="320" mass="34906">MITSIPSPSINAIPLGPLTIHFYALCILTGIIVAWKIADRRYTRWGGPRDVSLDVAVWMVLVGIVGARLYHVITTPDPYWGPNGDPWKALRVWEGGLGIWGGIAAGALGGWYSLHRRGLRFAPFADAVAPGVLIGQAIGRFGNYFNQELFGGPTTLPWGLEIDDAHLPAGYASGTLFHPTFLYEALWCVAMAIILVWLEKRLKLRGGQTAVMYVILYVLGRVWIENMRIDTAQMIMGLRLNVWTSIIVLAGAVVVLLALTLYLQSHLQLADIYLDGRPRGEQIGDGPGLDGVAERSDPAVEPQTEEPASAVVVINPSESQ</sequence>
<dbReference type="HAMAP" id="MF_01147">
    <property type="entry name" value="Lgt"/>
    <property type="match status" value="1"/>
</dbReference>
<keyword evidence="10" id="KW-1185">Reference proteome</keyword>
<evidence type="ECO:0000256" key="7">
    <source>
        <dbReference type="HAMAP-Rule" id="MF_01147"/>
    </source>
</evidence>
<dbReference type="Proteomes" id="UP000595053">
    <property type="component" value="Chromosome"/>
</dbReference>
<feature type="transmembrane region" description="Helical" evidence="7">
    <location>
        <begin position="121"/>
        <end position="139"/>
    </location>
</feature>
<dbReference type="RefSeq" id="WP_197550554.1">
    <property type="nucleotide sequence ID" value="NZ_CP063213.1"/>
</dbReference>
<evidence type="ECO:0000256" key="1">
    <source>
        <dbReference type="ARBA" id="ARBA00007150"/>
    </source>
</evidence>
<comment type="function">
    <text evidence="7">Catalyzes the transfer of the diacylglyceryl group from phosphatidylglycerol to the sulfhydryl group of the N-terminal cysteine of a prolipoprotein, the first step in the formation of mature lipoproteins.</text>
</comment>
<proteinExistence type="inferred from homology"/>
<feature type="transmembrane region" description="Helical" evidence="7">
    <location>
        <begin position="93"/>
        <end position="114"/>
    </location>
</feature>
<dbReference type="GO" id="GO:0042158">
    <property type="term" value="P:lipoprotein biosynthetic process"/>
    <property type="evidence" value="ECO:0007669"/>
    <property type="project" value="UniProtKB-UniRule"/>
</dbReference>
<accession>A0A7M1QS37</accession>
<keyword evidence="9" id="KW-0449">Lipoprotein</keyword>
<dbReference type="NCBIfam" id="TIGR00544">
    <property type="entry name" value="lgt"/>
    <property type="match status" value="1"/>
</dbReference>
<comment type="catalytic activity">
    <reaction evidence="7">
        <text>L-cysteinyl-[prolipoprotein] + a 1,2-diacyl-sn-glycero-3-phospho-(1'-sn-glycerol) = an S-1,2-diacyl-sn-glyceryl-L-cysteinyl-[prolipoprotein] + sn-glycerol 1-phosphate + H(+)</text>
        <dbReference type="Rhea" id="RHEA:56712"/>
        <dbReference type="Rhea" id="RHEA-COMP:14679"/>
        <dbReference type="Rhea" id="RHEA-COMP:14680"/>
        <dbReference type="ChEBI" id="CHEBI:15378"/>
        <dbReference type="ChEBI" id="CHEBI:29950"/>
        <dbReference type="ChEBI" id="CHEBI:57685"/>
        <dbReference type="ChEBI" id="CHEBI:64716"/>
        <dbReference type="ChEBI" id="CHEBI:140658"/>
        <dbReference type="EC" id="2.5.1.145"/>
    </reaction>
</comment>
<keyword evidence="6 7" id="KW-0472">Membrane</keyword>
<dbReference type="Pfam" id="PF01790">
    <property type="entry name" value="LGT"/>
    <property type="match status" value="1"/>
</dbReference>
<dbReference type="UniPathway" id="UPA00664"/>
<dbReference type="GO" id="GO:0005886">
    <property type="term" value="C:plasma membrane"/>
    <property type="evidence" value="ECO:0007669"/>
    <property type="project" value="UniProtKB-SubCell"/>
</dbReference>
<dbReference type="PANTHER" id="PTHR30589:SF0">
    <property type="entry name" value="PHOSPHATIDYLGLYCEROL--PROLIPOPROTEIN DIACYLGLYCERYL TRANSFERASE"/>
    <property type="match status" value="1"/>
</dbReference>
<keyword evidence="5 7" id="KW-1133">Transmembrane helix</keyword>
<evidence type="ECO:0000256" key="6">
    <source>
        <dbReference type="ARBA" id="ARBA00023136"/>
    </source>
</evidence>
<feature type="transmembrane region" description="Helical" evidence="7">
    <location>
        <begin position="241"/>
        <end position="263"/>
    </location>
</feature>
<feature type="region of interest" description="Disordered" evidence="8">
    <location>
        <begin position="281"/>
        <end position="320"/>
    </location>
</feature>